<dbReference type="EMBL" id="KZ819296">
    <property type="protein sequence ID" value="PWN97216.1"/>
    <property type="molecule type" value="Genomic_DNA"/>
</dbReference>
<name>A0A316Z7H8_9BASI</name>
<proteinExistence type="predicted"/>
<evidence type="ECO:0000313" key="3">
    <source>
        <dbReference type="Proteomes" id="UP000245946"/>
    </source>
</evidence>
<keyword evidence="3" id="KW-1185">Reference proteome</keyword>
<dbReference type="RefSeq" id="XP_025597495.1">
    <property type="nucleotide sequence ID" value="XM_025745768.1"/>
</dbReference>
<feature type="compositionally biased region" description="Low complexity" evidence="1">
    <location>
        <begin position="129"/>
        <end position="146"/>
    </location>
</feature>
<gene>
    <name evidence="2" type="ORF">FA09DRAFT_65384</name>
</gene>
<evidence type="ECO:0000256" key="1">
    <source>
        <dbReference type="SAM" id="MobiDB-lite"/>
    </source>
</evidence>
<protein>
    <submittedName>
        <fullName evidence="2">Uncharacterized protein</fullName>
    </submittedName>
</protein>
<dbReference type="GeneID" id="37273312"/>
<reference evidence="2 3" key="1">
    <citation type="journal article" date="2018" name="Mol. Biol. Evol.">
        <title>Broad Genomic Sampling Reveals a Smut Pathogenic Ancestry of the Fungal Clade Ustilaginomycotina.</title>
        <authorList>
            <person name="Kijpornyongpan T."/>
            <person name="Mondo S.J."/>
            <person name="Barry K."/>
            <person name="Sandor L."/>
            <person name="Lee J."/>
            <person name="Lipzen A."/>
            <person name="Pangilinan J."/>
            <person name="LaButti K."/>
            <person name="Hainaut M."/>
            <person name="Henrissat B."/>
            <person name="Grigoriev I.V."/>
            <person name="Spatafora J.W."/>
            <person name="Aime M.C."/>
        </authorList>
    </citation>
    <scope>NUCLEOTIDE SEQUENCE [LARGE SCALE GENOMIC DNA]</scope>
    <source>
        <strain evidence="2 3">MCA 4186</strain>
    </source>
</reference>
<evidence type="ECO:0000313" key="2">
    <source>
        <dbReference type="EMBL" id="PWN97216.1"/>
    </source>
</evidence>
<organism evidence="2 3">
    <name type="scientific">Tilletiopsis washingtonensis</name>
    <dbReference type="NCBI Taxonomy" id="58919"/>
    <lineage>
        <taxon>Eukaryota</taxon>
        <taxon>Fungi</taxon>
        <taxon>Dikarya</taxon>
        <taxon>Basidiomycota</taxon>
        <taxon>Ustilaginomycotina</taxon>
        <taxon>Exobasidiomycetes</taxon>
        <taxon>Entylomatales</taxon>
        <taxon>Entylomatales incertae sedis</taxon>
        <taxon>Tilletiopsis</taxon>
    </lineage>
</organism>
<dbReference type="Proteomes" id="UP000245946">
    <property type="component" value="Unassembled WGS sequence"/>
</dbReference>
<accession>A0A316Z7H8</accession>
<sequence>MASSAHSTALPLLLHPPHPAAAIRTPAPPSASSLCARLATLPASCARPALRARASAAALSSLVCQVPLLAGELAAPASALLLPSSHPPPSPPCPKSSESAVAIWLTLRQASRRTPAPRHPAPPLRPLLRRTPSSPRRSSFSTGVTS</sequence>
<feature type="region of interest" description="Disordered" evidence="1">
    <location>
        <begin position="108"/>
        <end position="146"/>
    </location>
</feature>
<dbReference type="AlphaFoldDB" id="A0A316Z7H8"/>